<dbReference type="PANTHER" id="PTHR43619">
    <property type="entry name" value="S-ADENOSYL-L-METHIONINE-DEPENDENT METHYLTRANSFERASE YKTD-RELATED"/>
    <property type="match status" value="1"/>
</dbReference>
<accession>A0A167ZMX1</accession>
<gene>
    <name evidence="3" type="ORF">LEL_10332</name>
</gene>
<dbReference type="InterPro" id="IPR007213">
    <property type="entry name" value="Ppm1/Ppm2/Tcmp"/>
</dbReference>
<organism evidence="3 4">
    <name type="scientific">Akanthomyces lecanii RCEF 1005</name>
    <dbReference type="NCBI Taxonomy" id="1081108"/>
    <lineage>
        <taxon>Eukaryota</taxon>
        <taxon>Fungi</taxon>
        <taxon>Dikarya</taxon>
        <taxon>Ascomycota</taxon>
        <taxon>Pezizomycotina</taxon>
        <taxon>Sordariomycetes</taxon>
        <taxon>Hypocreomycetidae</taxon>
        <taxon>Hypocreales</taxon>
        <taxon>Cordycipitaceae</taxon>
        <taxon>Akanthomyces</taxon>
        <taxon>Cordyceps confragosa</taxon>
    </lineage>
</organism>
<protein>
    <submittedName>
        <fullName evidence="3">O-methyltransferase-like protein</fullName>
    </submittedName>
</protein>
<dbReference type="GO" id="GO:0008168">
    <property type="term" value="F:methyltransferase activity"/>
    <property type="evidence" value="ECO:0007669"/>
    <property type="project" value="UniProtKB-KW"/>
</dbReference>
<evidence type="ECO:0000256" key="2">
    <source>
        <dbReference type="ARBA" id="ARBA00022679"/>
    </source>
</evidence>
<sequence length="298" mass="33099">MDAAQDSDNAISLTGAQETLLVTLLAKYNDFYQPRPLLADRWAVAVIDHLGAEQHAALTARISRGPTSHPATVTMRARTIDNWATDFLASHSNEPVTVVHLACGLDARALRLRGKCSDKGVRWVDLDLPEVIDARHRASAAMPSPPGGRGYSYEMVAADATATEWLQAIPADRPTLVIMEGLSMYLGVEAAEALMQRLVSHFAARGGELVLDTMSPQFAAFMNWVIRVQKNFDFQFGYTLSSPAEILRLNERLQIVEGHTFTDNPAIKLLGWQPRVFLWVMSWIPYAGALSRFMRFKM</sequence>
<evidence type="ECO:0000313" key="4">
    <source>
        <dbReference type="Proteomes" id="UP000076881"/>
    </source>
</evidence>
<reference evidence="3 4" key="1">
    <citation type="journal article" date="2016" name="Genome Biol. Evol.">
        <title>Divergent and convergent evolution of fungal pathogenicity.</title>
        <authorList>
            <person name="Shang Y."/>
            <person name="Xiao G."/>
            <person name="Zheng P."/>
            <person name="Cen K."/>
            <person name="Zhan S."/>
            <person name="Wang C."/>
        </authorList>
    </citation>
    <scope>NUCLEOTIDE SEQUENCE [LARGE SCALE GENOMIC DNA]</scope>
    <source>
        <strain evidence="3 4">RCEF 1005</strain>
    </source>
</reference>
<dbReference type="InterPro" id="IPR016874">
    <property type="entry name" value="TcmP-like"/>
</dbReference>
<dbReference type="Proteomes" id="UP000076881">
    <property type="component" value="Unassembled WGS sequence"/>
</dbReference>
<dbReference type="GO" id="GO:0032259">
    <property type="term" value="P:methylation"/>
    <property type="evidence" value="ECO:0007669"/>
    <property type="project" value="UniProtKB-KW"/>
</dbReference>
<evidence type="ECO:0000313" key="3">
    <source>
        <dbReference type="EMBL" id="OAA67709.1"/>
    </source>
</evidence>
<comment type="caution">
    <text evidence="3">The sequence shown here is derived from an EMBL/GenBank/DDBJ whole genome shotgun (WGS) entry which is preliminary data.</text>
</comment>
<dbReference type="Gene3D" id="3.40.50.150">
    <property type="entry name" value="Vaccinia Virus protein VP39"/>
    <property type="match status" value="1"/>
</dbReference>
<keyword evidence="1 3" id="KW-0489">Methyltransferase</keyword>
<dbReference type="PANTHER" id="PTHR43619:SF2">
    <property type="entry name" value="S-ADENOSYL-L-METHIONINE-DEPENDENT METHYLTRANSFERASES SUPERFAMILY PROTEIN"/>
    <property type="match status" value="1"/>
</dbReference>
<keyword evidence="2 3" id="KW-0808">Transferase</keyword>
<evidence type="ECO:0000256" key="1">
    <source>
        <dbReference type="ARBA" id="ARBA00022603"/>
    </source>
</evidence>
<proteinExistence type="predicted"/>
<dbReference type="PIRSF" id="PIRSF028177">
    <property type="entry name" value="Polyketide_synth_Omtfrase_TcmP"/>
    <property type="match status" value="1"/>
</dbReference>
<dbReference type="OrthoDB" id="203237at2759"/>
<dbReference type="InterPro" id="IPR029063">
    <property type="entry name" value="SAM-dependent_MTases_sf"/>
</dbReference>
<dbReference type="EMBL" id="AZHF01000012">
    <property type="protein sequence ID" value="OAA67709.1"/>
    <property type="molecule type" value="Genomic_DNA"/>
</dbReference>
<dbReference type="SUPFAM" id="SSF53335">
    <property type="entry name" value="S-adenosyl-L-methionine-dependent methyltransferases"/>
    <property type="match status" value="1"/>
</dbReference>
<dbReference type="Pfam" id="PF04072">
    <property type="entry name" value="LCM"/>
    <property type="match status" value="1"/>
</dbReference>
<keyword evidence="4" id="KW-1185">Reference proteome</keyword>
<dbReference type="AlphaFoldDB" id="A0A167ZMX1"/>
<name>A0A167ZMX1_CORDF</name>
<dbReference type="STRING" id="1081108.A0A167ZMX1"/>